<comment type="caution">
    <text evidence="3">The sequence shown here is derived from an EMBL/GenBank/DDBJ whole genome shotgun (WGS) entry which is preliminary data.</text>
</comment>
<protein>
    <submittedName>
        <fullName evidence="3">Lipoprotein</fullName>
    </submittedName>
</protein>
<proteinExistence type="predicted"/>
<dbReference type="InterPro" id="IPR025164">
    <property type="entry name" value="Toastrack_DUF4097"/>
</dbReference>
<dbReference type="Pfam" id="PF13349">
    <property type="entry name" value="DUF4097"/>
    <property type="match status" value="1"/>
</dbReference>
<dbReference type="AlphaFoldDB" id="A0A401WCP4"/>
<keyword evidence="3" id="KW-0449">Lipoprotein</keyword>
<evidence type="ECO:0000259" key="2">
    <source>
        <dbReference type="Pfam" id="PF13349"/>
    </source>
</evidence>
<feature type="chain" id="PRO_5019355548" evidence="1">
    <location>
        <begin position="24"/>
        <end position="246"/>
    </location>
</feature>
<keyword evidence="4" id="KW-1185">Reference proteome</keyword>
<dbReference type="PROSITE" id="PS51257">
    <property type="entry name" value="PROKAR_LIPOPROTEIN"/>
    <property type="match status" value="1"/>
</dbReference>
<dbReference type="Proteomes" id="UP000286746">
    <property type="component" value="Unassembled WGS sequence"/>
</dbReference>
<feature type="signal peptide" evidence="1">
    <location>
        <begin position="1"/>
        <end position="23"/>
    </location>
</feature>
<reference evidence="3 4" key="1">
    <citation type="submission" date="2018-11" db="EMBL/GenBank/DDBJ databases">
        <title>Whole genome sequence of Streptomyces paromomycinus NBRC 15454(T).</title>
        <authorList>
            <person name="Komaki H."/>
            <person name="Tamura T."/>
        </authorList>
    </citation>
    <scope>NUCLEOTIDE SEQUENCE [LARGE SCALE GENOMIC DNA]</scope>
    <source>
        <strain evidence="3 4">NBRC 15454</strain>
    </source>
</reference>
<sequence>MRRHLRVLAAVALAGVAVSGLGACGLTDRSTYEDDAKLSANIKSVRLDSGSGGLTLRGKKSLDTVSVHRELRYRGERPEKASHHVENGVLVLGGCGSNCSVHYTVVVPAGLPVTGETGSGAVNLSEVGAVRMTTSSGAVNLNGVSGAVDVRTSNGRIHGRGLRGNGVQARTSNGAVDLVTEIPQSVLAETSNGAISLTVPGGRHNRYRIAAETDNGHKSLNVPNDPAGTYRLDLTTANGAITVKEA</sequence>
<feature type="domain" description="DUF4097" evidence="2">
    <location>
        <begin position="116"/>
        <end position="222"/>
    </location>
</feature>
<evidence type="ECO:0000256" key="1">
    <source>
        <dbReference type="SAM" id="SignalP"/>
    </source>
</evidence>
<gene>
    <name evidence="3" type="ORF">GKJPGBOP_06873</name>
</gene>
<name>A0A401WCP4_STREY</name>
<accession>A0A401WCP4</accession>
<keyword evidence="1" id="KW-0732">Signal</keyword>
<evidence type="ECO:0000313" key="4">
    <source>
        <dbReference type="Proteomes" id="UP000286746"/>
    </source>
</evidence>
<organism evidence="3 4">
    <name type="scientific">Streptomyces paromomycinus</name>
    <name type="common">Streptomyces rimosus subsp. paromomycinus</name>
    <dbReference type="NCBI Taxonomy" id="92743"/>
    <lineage>
        <taxon>Bacteria</taxon>
        <taxon>Bacillati</taxon>
        <taxon>Actinomycetota</taxon>
        <taxon>Actinomycetes</taxon>
        <taxon>Kitasatosporales</taxon>
        <taxon>Streptomycetaceae</taxon>
        <taxon>Streptomyces</taxon>
    </lineage>
</organism>
<dbReference type="EMBL" id="BHZD01000001">
    <property type="protein sequence ID" value="GCD47116.1"/>
    <property type="molecule type" value="Genomic_DNA"/>
</dbReference>
<evidence type="ECO:0000313" key="3">
    <source>
        <dbReference type="EMBL" id="GCD47116.1"/>
    </source>
</evidence>